<evidence type="ECO:0000313" key="1">
    <source>
        <dbReference type="EMBL" id="KII62640.1"/>
    </source>
</evidence>
<dbReference type="Proteomes" id="UP000031668">
    <property type="component" value="Unassembled WGS sequence"/>
</dbReference>
<accession>A0A0C2M6K4</accession>
<evidence type="ECO:0000313" key="2">
    <source>
        <dbReference type="Proteomes" id="UP000031668"/>
    </source>
</evidence>
<reference evidence="1 2" key="1">
    <citation type="journal article" date="2014" name="Genome Biol. Evol.">
        <title>The genome of the myxosporean Thelohanellus kitauei shows adaptations to nutrient acquisition within its fish host.</title>
        <authorList>
            <person name="Yang Y."/>
            <person name="Xiong J."/>
            <person name="Zhou Z."/>
            <person name="Huo F."/>
            <person name="Miao W."/>
            <person name="Ran C."/>
            <person name="Liu Y."/>
            <person name="Zhang J."/>
            <person name="Feng J."/>
            <person name="Wang M."/>
            <person name="Wang M."/>
            <person name="Wang L."/>
            <person name="Yao B."/>
        </authorList>
    </citation>
    <scope>NUCLEOTIDE SEQUENCE [LARGE SCALE GENOMIC DNA]</scope>
    <source>
        <strain evidence="1">Wuqing</strain>
    </source>
</reference>
<comment type="caution">
    <text evidence="1">The sequence shown here is derived from an EMBL/GenBank/DDBJ whole genome shotgun (WGS) entry which is preliminary data.</text>
</comment>
<protein>
    <submittedName>
        <fullName evidence="1">Uncharacterized protein</fullName>
    </submittedName>
</protein>
<gene>
    <name evidence="1" type="ORF">RF11_05361</name>
</gene>
<dbReference type="AlphaFoldDB" id="A0A0C2M6K4"/>
<organism evidence="1 2">
    <name type="scientific">Thelohanellus kitauei</name>
    <name type="common">Myxosporean</name>
    <dbReference type="NCBI Taxonomy" id="669202"/>
    <lineage>
        <taxon>Eukaryota</taxon>
        <taxon>Metazoa</taxon>
        <taxon>Cnidaria</taxon>
        <taxon>Myxozoa</taxon>
        <taxon>Myxosporea</taxon>
        <taxon>Bivalvulida</taxon>
        <taxon>Platysporina</taxon>
        <taxon>Myxobolidae</taxon>
        <taxon>Thelohanellus</taxon>
    </lineage>
</organism>
<dbReference type="EMBL" id="JWZT01004915">
    <property type="protein sequence ID" value="KII62640.1"/>
    <property type="molecule type" value="Genomic_DNA"/>
</dbReference>
<proteinExistence type="predicted"/>
<sequence length="193" mass="22761">MDLAHTICEITIHHSLKPQLQKDAKQLNEIFNSLKQYQSLWSSLMPLKEFVFQFENEKCDKKHIKPLERFLRQDDISNYYLFIASNTFLNTILKTHRKLIKGPFDDFKPAFLKLEVIMKNLHKILKDETASESKKASHHLDMNQIKHIQHIFDELLSLTRCFSACYQVFVTKICAQLKKNQVTSGFRNETCKN</sequence>
<name>A0A0C2M6K4_THEKT</name>
<keyword evidence="2" id="KW-1185">Reference proteome</keyword>